<dbReference type="PANTHER" id="PTHR23504">
    <property type="entry name" value="MAJOR FACILITATOR SUPERFAMILY DOMAIN-CONTAINING PROTEIN 10"/>
    <property type="match status" value="1"/>
</dbReference>
<dbReference type="InterPro" id="IPR011701">
    <property type="entry name" value="MFS"/>
</dbReference>
<dbReference type="PANTHER" id="PTHR23504:SF8">
    <property type="entry name" value="TRANSPORTER, PUTATIVE (AFU_ORTHOLOGUE AFUA_1G03730)-RELATED"/>
    <property type="match status" value="1"/>
</dbReference>
<feature type="transmembrane region" description="Helical" evidence="7">
    <location>
        <begin position="87"/>
        <end position="109"/>
    </location>
</feature>
<feature type="transmembrane region" description="Helical" evidence="7">
    <location>
        <begin position="328"/>
        <end position="347"/>
    </location>
</feature>
<feature type="transmembrane region" description="Helical" evidence="7">
    <location>
        <begin position="297"/>
        <end position="316"/>
    </location>
</feature>
<organism evidence="9 10">
    <name type="scientific">Diplocarpon coronariae</name>
    <dbReference type="NCBI Taxonomy" id="2795749"/>
    <lineage>
        <taxon>Eukaryota</taxon>
        <taxon>Fungi</taxon>
        <taxon>Dikarya</taxon>
        <taxon>Ascomycota</taxon>
        <taxon>Pezizomycotina</taxon>
        <taxon>Leotiomycetes</taxon>
        <taxon>Helotiales</taxon>
        <taxon>Drepanopezizaceae</taxon>
        <taxon>Diplocarpon</taxon>
    </lineage>
</organism>
<feature type="transmembrane region" description="Helical" evidence="7">
    <location>
        <begin position="30"/>
        <end position="50"/>
    </location>
</feature>
<keyword evidence="2" id="KW-0813">Transport</keyword>
<dbReference type="OrthoDB" id="10262656at2759"/>
<dbReference type="PROSITE" id="PS50850">
    <property type="entry name" value="MFS"/>
    <property type="match status" value="1"/>
</dbReference>
<keyword evidence="5 7" id="KW-0472">Membrane</keyword>
<protein>
    <recommendedName>
        <fullName evidence="8">Major facilitator superfamily (MFS) profile domain-containing protein</fullName>
    </recommendedName>
</protein>
<feature type="transmembrane region" description="Helical" evidence="7">
    <location>
        <begin position="394"/>
        <end position="421"/>
    </location>
</feature>
<dbReference type="InterPro" id="IPR020846">
    <property type="entry name" value="MFS_dom"/>
</dbReference>
<evidence type="ECO:0000256" key="2">
    <source>
        <dbReference type="ARBA" id="ARBA00022448"/>
    </source>
</evidence>
<feature type="transmembrane region" description="Helical" evidence="7">
    <location>
        <begin position="129"/>
        <end position="154"/>
    </location>
</feature>
<dbReference type="Proteomes" id="UP000242519">
    <property type="component" value="Unassembled WGS sequence"/>
</dbReference>
<keyword evidence="10" id="KW-1185">Reference proteome</keyword>
<name>A0A218ZCC4_9HELO</name>
<reference evidence="9 10" key="1">
    <citation type="submission" date="2017-04" db="EMBL/GenBank/DDBJ databases">
        <title>Draft genome sequence of Marssonina coronaria NL1: causal agent of apple blotch.</title>
        <authorList>
            <person name="Cheng Q."/>
        </authorList>
    </citation>
    <scope>NUCLEOTIDE SEQUENCE [LARGE SCALE GENOMIC DNA]</scope>
    <source>
        <strain evidence="9 10">NL1</strain>
    </source>
</reference>
<dbReference type="InParanoid" id="A0A218ZCC4"/>
<feature type="transmembrane region" description="Helical" evidence="7">
    <location>
        <begin position="359"/>
        <end position="382"/>
    </location>
</feature>
<keyword evidence="4 7" id="KW-1133">Transmembrane helix</keyword>
<sequence>MTSAAFSLSQCLTAVLWGRASDRYGRKPTILTGLTLTLTSCIIWGMSTSLPMAIIARSFAGGCNGNVGIIRTMVAEMVPQKELQPRAFSIMPLVWTLGSIFGPSFGGFFAKPAENFPGLFGRSKFLMKFPFALPNLVAGVLFLIGITTGFLFLAETLETKRHSKDYGRVLGAKLTTAIRSAPCIRKHKPYRRPSTSYSESAASLLRPTSAGSDSFNYGSLNSKTTPKAALPRPTLNEVFTRQSVINLTAYTFLALHSIAYDQLLPVFLHNPRQVPTSTNTSLPFKFSGGFGLGSSKIGVLFTMYGFVGCFIQFLVFPPTARKFGILNCFKCCAIAFPLVYIVTPYTALLQDSNVQQATIFAVLIIKSFAVIFAFPCSIILLTNSAVSLRILGTLNGFAVSISAVGRAIGPALGGAAFTWGLERGYVVTPYFLLALISTIGAIPIWYLVEMPGFSKVGSESETEDDNNEEDLLPTVDEEVAGEIMAGDELVFEEDEHLNTILGPSFSGTAKERRERRLSSPIGVRGGSVGPGGGRKLSNGLAASNVGAGTGGTSFA</sequence>
<gene>
    <name evidence="9" type="ORF">B2J93_4108</name>
</gene>
<dbReference type="AlphaFoldDB" id="A0A218ZCC4"/>
<feature type="compositionally biased region" description="Gly residues" evidence="6">
    <location>
        <begin position="523"/>
        <end position="534"/>
    </location>
</feature>
<dbReference type="Gene3D" id="1.20.1250.20">
    <property type="entry name" value="MFS general substrate transporter like domains"/>
    <property type="match status" value="1"/>
</dbReference>
<comment type="caution">
    <text evidence="9">The sequence shown here is derived from an EMBL/GenBank/DDBJ whole genome shotgun (WGS) entry which is preliminary data.</text>
</comment>
<evidence type="ECO:0000256" key="4">
    <source>
        <dbReference type="ARBA" id="ARBA00022989"/>
    </source>
</evidence>
<dbReference type="GO" id="GO:0016020">
    <property type="term" value="C:membrane"/>
    <property type="evidence" value="ECO:0007669"/>
    <property type="project" value="UniProtKB-SubCell"/>
</dbReference>
<evidence type="ECO:0000313" key="10">
    <source>
        <dbReference type="Proteomes" id="UP000242519"/>
    </source>
</evidence>
<evidence type="ECO:0000256" key="5">
    <source>
        <dbReference type="ARBA" id="ARBA00023136"/>
    </source>
</evidence>
<dbReference type="GO" id="GO:0022857">
    <property type="term" value="F:transmembrane transporter activity"/>
    <property type="evidence" value="ECO:0007669"/>
    <property type="project" value="InterPro"/>
</dbReference>
<feature type="transmembrane region" description="Helical" evidence="7">
    <location>
        <begin position="427"/>
        <end position="448"/>
    </location>
</feature>
<evidence type="ECO:0000313" key="9">
    <source>
        <dbReference type="EMBL" id="OWP04826.1"/>
    </source>
</evidence>
<evidence type="ECO:0000256" key="6">
    <source>
        <dbReference type="SAM" id="MobiDB-lite"/>
    </source>
</evidence>
<dbReference type="Pfam" id="PF07690">
    <property type="entry name" value="MFS_1"/>
    <property type="match status" value="1"/>
</dbReference>
<dbReference type="InterPro" id="IPR036259">
    <property type="entry name" value="MFS_trans_sf"/>
</dbReference>
<feature type="domain" description="Major facilitator superfamily (MFS) profile" evidence="8">
    <location>
        <begin position="1"/>
        <end position="452"/>
    </location>
</feature>
<keyword evidence="3 7" id="KW-0812">Transmembrane</keyword>
<accession>A0A218ZCC4</accession>
<evidence type="ECO:0000256" key="7">
    <source>
        <dbReference type="SAM" id="Phobius"/>
    </source>
</evidence>
<dbReference type="EMBL" id="MZNU01000093">
    <property type="protein sequence ID" value="OWP04826.1"/>
    <property type="molecule type" value="Genomic_DNA"/>
</dbReference>
<feature type="transmembrane region" description="Helical" evidence="7">
    <location>
        <begin position="244"/>
        <end position="260"/>
    </location>
</feature>
<feature type="region of interest" description="Disordered" evidence="6">
    <location>
        <begin position="501"/>
        <end position="555"/>
    </location>
</feature>
<evidence type="ECO:0000256" key="1">
    <source>
        <dbReference type="ARBA" id="ARBA00004141"/>
    </source>
</evidence>
<evidence type="ECO:0000259" key="8">
    <source>
        <dbReference type="PROSITE" id="PS50850"/>
    </source>
</evidence>
<proteinExistence type="predicted"/>
<evidence type="ECO:0000256" key="3">
    <source>
        <dbReference type="ARBA" id="ARBA00022692"/>
    </source>
</evidence>
<dbReference type="SUPFAM" id="SSF103473">
    <property type="entry name" value="MFS general substrate transporter"/>
    <property type="match status" value="1"/>
</dbReference>
<comment type="subcellular location">
    <subcellularLocation>
        <location evidence="1">Membrane</location>
        <topology evidence="1">Multi-pass membrane protein</topology>
    </subcellularLocation>
</comment>